<protein>
    <recommendedName>
        <fullName evidence="3">F-box domain-containing protein</fullName>
    </recommendedName>
</protein>
<sequence>MDLPDIVHLIAGFLDQNDRARLAQVSKFYFQSIMPLAWSTVTGAALLFKLLPGVKIETPGALAGTETIHLPRNLDTTDFTRFKFYAKFVKHLLFFKNPAVVTKINRWEVLLRYTGCNILLPSLSSISLGTYWPQSIPHYAWIAAFSSPSVRRIEIHPLVRRNLPTISSETASALFNLLIDRCPSLESFSIFVDPKQRTSPLETGFLPDGAYRQGIRDLSFEAIKHVRSLSCTSSIAEYPQNTFLLLSRFPKLEVLQMYASQQDDITNATPFISLEPEAFSRLTKLTLCDFGRHATLSILNHLTSTAGLIELTLEINHSQDNNDADSSVDEFYNTMLIPAICARTSHLTHLSIRPMLDDKVYVQIDSSAVKLLASLRLKSLTLAKSHAHLEHLSKLFPQIQTFRWPDQPVTLNQLWQFVVYHQLEHLSVKLDLSPLHIIEPLRDRAMPPVSPCVLESDYGNLSQLSQAETQKLLRHLARLWARPVILQQITPFDYPHYDFAVQRRLEDLNKELEKARQEFET</sequence>
<proteinExistence type="predicted"/>
<evidence type="ECO:0000313" key="2">
    <source>
        <dbReference type="Proteomes" id="UP000663853"/>
    </source>
</evidence>
<evidence type="ECO:0000313" key="1">
    <source>
        <dbReference type="EMBL" id="CAE6504569.1"/>
    </source>
</evidence>
<dbReference type="InterPro" id="IPR032675">
    <property type="entry name" value="LRR_dom_sf"/>
</dbReference>
<dbReference type="EMBL" id="CAJMXA010003583">
    <property type="protein sequence ID" value="CAE6504569.1"/>
    <property type="molecule type" value="Genomic_DNA"/>
</dbReference>
<dbReference type="Proteomes" id="UP000663853">
    <property type="component" value="Unassembled WGS sequence"/>
</dbReference>
<comment type="caution">
    <text evidence="1">The sequence shown here is derived from an EMBL/GenBank/DDBJ whole genome shotgun (WGS) entry which is preliminary data.</text>
</comment>
<gene>
    <name evidence="1" type="ORF">RDB_LOCUS117589</name>
</gene>
<evidence type="ECO:0008006" key="3">
    <source>
        <dbReference type="Google" id="ProtNLM"/>
    </source>
</evidence>
<reference evidence="1" key="1">
    <citation type="submission" date="2021-01" db="EMBL/GenBank/DDBJ databases">
        <authorList>
            <person name="Kaushik A."/>
        </authorList>
    </citation>
    <scope>NUCLEOTIDE SEQUENCE</scope>
    <source>
        <strain evidence="1">AG6-10EEA</strain>
    </source>
</reference>
<name>A0A8H3HFD1_9AGAM</name>
<dbReference type="AlphaFoldDB" id="A0A8H3HFD1"/>
<organism evidence="1 2">
    <name type="scientific">Rhizoctonia solani</name>
    <dbReference type="NCBI Taxonomy" id="456999"/>
    <lineage>
        <taxon>Eukaryota</taxon>
        <taxon>Fungi</taxon>
        <taxon>Dikarya</taxon>
        <taxon>Basidiomycota</taxon>
        <taxon>Agaricomycotina</taxon>
        <taxon>Agaricomycetes</taxon>
        <taxon>Cantharellales</taxon>
        <taxon>Ceratobasidiaceae</taxon>
        <taxon>Rhizoctonia</taxon>
    </lineage>
</organism>
<dbReference type="Gene3D" id="3.80.10.10">
    <property type="entry name" value="Ribonuclease Inhibitor"/>
    <property type="match status" value="1"/>
</dbReference>
<accession>A0A8H3HFD1</accession>